<name>A0A5C3QXC4_9AGAR</name>
<keyword evidence="2" id="KW-1185">Reference proteome</keyword>
<dbReference type="Proteomes" id="UP000305067">
    <property type="component" value="Unassembled WGS sequence"/>
</dbReference>
<evidence type="ECO:0000313" key="1">
    <source>
        <dbReference type="EMBL" id="TFL05201.1"/>
    </source>
</evidence>
<accession>A0A5C3QXC4</accession>
<reference evidence="1 2" key="1">
    <citation type="journal article" date="2019" name="Nat. Ecol. Evol.">
        <title>Megaphylogeny resolves global patterns of mushroom evolution.</title>
        <authorList>
            <person name="Varga T."/>
            <person name="Krizsan K."/>
            <person name="Foldi C."/>
            <person name="Dima B."/>
            <person name="Sanchez-Garcia M."/>
            <person name="Sanchez-Ramirez S."/>
            <person name="Szollosi G.J."/>
            <person name="Szarkandi J.G."/>
            <person name="Papp V."/>
            <person name="Albert L."/>
            <person name="Andreopoulos W."/>
            <person name="Angelini C."/>
            <person name="Antonin V."/>
            <person name="Barry K.W."/>
            <person name="Bougher N.L."/>
            <person name="Buchanan P."/>
            <person name="Buyck B."/>
            <person name="Bense V."/>
            <person name="Catcheside P."/>
            <person name="Chovatia M."/>
            <person name="Cooper J."/>
            <person name="Damon W."/>
            <person name="Desjardin D."/>
            <person name="Finy P."/>
            <person name="Geml J."/>
            <person name="Haridas S."/>
            <person name="Hughes K."/>
            <person name="Justo A."/>
            <person name="Karasinski D."/>
            <person name="Kautmanova I."/>
            <person name="Kiss B."/>
            <person name="Kocsube S."/>
            <person name="Kotiranta H."/>
            <person name="LaButti K.M."/>
            <person name="Lechner B.E."/>
            <person name="Liimatainen K."/>
            <person name="Lipzen A."/>
            <person name="Lukacs Z."/>
            <person name="Mihaltcheva S."/>
            <person name="Morgado L.N."/>
            <person name="Niskanen T."/>
            <person name="Noordeloos M.E."/>
            <person name="Ohm R.A."/>
            <person name="Ortiz-Santana B."/>
            <person name="Ovrebo C."/>
            <person name="Racz N."/>
            <person name="Riley R."/>
            <person name="Savchenko A."/>
            <person name="Shiryaev A."/>
            <person name="Soop K."/>
            <person name="Spirin V."/>
            <person name="Szebenyi C."/>
            <person name="Tomsovsky M."/>
            <person name="Tulloss R.E."/>
            <person name="Uehling J."/>
            <person name="Grigoriev I.V."/>
            <person name="Vagvolgyi C."/>
            <person name="Papp T."/>
            <person name="Martin F.M."/>
            <person name="Miettinen O."/>
            <person name="Hibbett D.S."/>
            <person name="Nagy L.G."/>
        </authorList>
    </citation>
    <scope>NUCLEOTIDE SEQUENCE [LARGE SCALE GENOMIC DNA]</scope>
    <source>
        <strain evidence="1 2">CBS 309.79</strain>
    </source>
</reference>
<gene>
    <name evidence="1" type="ORF">BDV98DRAFT_288036</name>
</gene>
<proteinExistence type="predicted"/>
<evidence type="ECO:0000313" key="2">
    <source>
        <dbReference type="Proteomes" id="UP000305067"/>
    </source>
</evidence>
<dbReference type="AlphaFoldDB" id="A0A5C3QXC4"/>
<organism evidence="1 2">
    <name type="scientific">Pterulicium gracile</name>
    <dbReference type="NCBI Taxonomy" id="1884261"/>
    <lineage>
        <taxon>Eukaryota</taxon>
        <taxon>Fungi</taxon>
        <taxon>Dikarya</taxon>
        <taxon>Basidiomycota</taxon>
        <taxon>Agaricomycotina</taxon>
        <taxon>Agaricomycetes</taxon>
        <taxon>Agaricomycetidae</taxon>
        <taxon>Agaricales</taxon>
        <taxon>Pleurotineae</taxon>
        <taxon>Pterulaceae</taxon>
        <taxon>Pterulicium</taxon>
    </lineage>
</organism>
<dbReference type="EMBL" id="ML178817">
    <property type="protein sequence ID" value="TFL05201.1"/>
    <property type="molecule type" value="Genomic_DNA"/>
</dbReference>
<sequence length="285" mass="31831">MRSLTRIEIVAEELPISHFLHVLHLPNLSRATVFCTNNVQRDTVLESEISDRLAMILNACGVSSQATTSARIPWDTLIIQGGHRKDIKFTCHKRYFDPGIGWRNGPPSFAWTLVDAMPRSDPLPFLIGLIGVPSLQILDIQIATVPPAVNGINWTSFLGRHPFIRTLKLSSIHRRHAQAIVAALGSPGSVNEIGLTDAQRSSREADWTTTDVIDSLPLPELERLFMEGIFFAASSTSGPRLCELFSQLEDMLIHRWNCNAPLSLLHLSQCLDAVSLVRRTHFWNK</sequence>
<protein>
    <submittedName>
        <fullName evidence="1">Uncharacterized protein</fullName>
    </submittedName>
</protein>